<comment type="caution">
    <text evidence="2">The sequence shown here is derived from an EMBL/GenBank/DDBJ whole genome shotgun (WGS) entry which is preliminary data.</text>
</comment>
<dbReference type="SMART" id="SM00474">
    <property type="entry name" value="35EXOc"/>
    <property type="match status" value="1"/>
</dbReference>
<reference evidence="2 3" key="1">
    <citation type="submission" date="2017-11" db="EMBL/GenBank/DDBJ databases">
        <title>Animal gut microbial communities from fecal samples from Wisconsin, USA.</title>
        <authorList>
            <person name="Neumann A."/>
        </authorList>
    </citation>
    <scope>NUCLEOTIDE SEQUENCE [LARGE SCALE GENOMIC DNA]</scope>
    <source>
        <strain evidence="2 3">UWS3</strain>
    </source>
</reference>
<dbReference type="InterPro" id="IPR036397">
    <property type="entry name" value="RNaseH_sf"/>
</dbReference>
<organism evidence="2 3">
    <name type="scientific">Hallerella succinigenes</name>
    <dbReference type="NCBI Taxonomy" id="1896222"/>
    <lineage>
        <taxon>Bacteria</taxon>
        <taxon>Pseudomonadati</taxon>
        <taxon>Fibrobacterota</taxon>
        <taxon>Fibrobacteria</taxon>
        <taxon>Fibrobacterales</taxon>
        <taxon>Fibrobacteraceae</taxon>
        <taxon>Hallerella</taxon>
    </lineage>
</organism>
<dbReference type="InterPro" id="IPR044876">
    <property type="entry name" value="HRDC_dom_sf"/>
</dbReference>
<evidence type="ECO:0000313" key="3">
    <source>
        <dbReference type="Proteomes" id="UP000231134"/>
    </source>
</evidence>
<name>A0A2M9A9G3_9BACT</name>
<dbReference type="GO" id="GO:0008408">
    <property type="term" value="F:3'-5' exonuclease activity"/>
    <property type="evidence" value="ECO:0007669"/>
    <property type="project" value="InterPro"/>
</dbReference>
<dbReference type="InterPro" id="IPR012337">
    <property type="entry name" value="RNaseH-like_sf"/>
</dbReference>
<dbReference type="GO" id="GO:0000166">
    <property type="term" value="F:nucleotide binding"/>
    <property type="evidence" value="ECO:0007669"/>
    <property type="project" value="InterPro"/>
</dbReference>
<dbReference type="InterPro" id="IPR051086">
    <property type="entry name" value="RNase_D-like"/>
</dbReference>
<accession>A0A2M9A9G3</accession>
<dbReference type="RefSeq" id="WP_100426131.1">
    <property type="nucleotide sequence ID" value="NZ_JAQXKX010000014.1"/>
</dbReference>
<dbReference type="SUPFAM" id="SSF47819">
    <property type="entry name" value="HRDC-like"/>
    <property type="match status" value="1"/>
</dbReference>
<dbReference type="Pfam" id="PF00570">
    <property type="entry name" value="HRDC"/>
    <property type="match status" value="1"/>
</dbReference>
<dbReference type="EMBL" id="PGEX01000001">
    <property type="protein sequence ID" value="PJJ42263.1"/>
    <property type="molecule type" value="Genomic_DNA"/>
</dbReference>
<proteinExistence type="predicted"/>
<evidence type="ECO:0000313" key="2">
    <source>
        <dbReference type="EMBL" id="PJJ42263.1"/>
    </source>
</evidence>
<dbReference type="Gene3D" id="3.30.420.10">
    <property type="entry name" value="Ribonuclease H-like superfamily/Ribonuclease H"/>
    <property type="match status" value="1"/>
</dbReference>
<gene>
    <name evidence="2" type="ORF">BGX16_2286</name>
</gene>
<dbReference type="InterPro" id="IPR010997">
    <property type="entry name" value="HRDC-like_sf"/>
</dbReference>
<dbReference type="PANTHER" id="PTHR47649">
    <property type="entry name" value="RIBONUCLEASE D"/>
    <property type="match status" value="1"/>
</dbReference>
<evidence type="ECO:0000259" key="1">
    <source>
        <dbReference type="PROSITE" id="PS50967"/>
    </source>
</evidence>
<dbReference type="PROSITE" id="PS50967">
    <property type="entry name" value="HRDC"/>
    <property type="match status" value="1"/>
</dbReference>
<sequence length="377" mass="44161">MVNDPYILVADQESLDKLIEDLSLYEIAAVDTEADSMYHYTVRLCLIQITIGEHHYIVDPFAPIDITPIFKTRAMNSLILHGADYDLRMLWHHYRFSPKHVFDTMIAAKFLGEEGLGYASLVRKYFGIDLPKDNQKSDWTTRPLPPDMCEYAIHDTFYLHELCAKLGEQLKAQGKFTWMIETCNELIEKARQKKEEDPERWRISGSFRLQSKSLNILKHIWEWREKEAEKLDRPPYKVFGNELMLAIVRSATYSFPELREDYLPKLPRNFFGERRTDFLTMLQNAMQVPESEWPEENQKVPPPLISPDGELIDTLKEWRNERAAELHLDGAMLANRAQLIALASPIGLTWDDRYDAAHFLNWQRTIWNGILHNKLIH</sequence>
<dbReference type="GO" id="GO:0006139">
    <property type="term" value="P:nucleobase-containing compound metabolic process"/>
    <property type="evidence" value="ECO:0007669"/>
    <property type="project" value="InterPro"/>
</dbReference>
<dbReference type="AlphaFoldDB" id="A0A2M9A9G3"/>
<dbReference type="InterPro" id="IPR002562">
    <property type="entry name" value="3'-5'_exonuclease_dom"/>
</dbReference>
<dbReference type="GO" id="GO:0003676">
    <property type="term" value="F:nucleic acid binding"/>
    <property type="evidence" value="ECO:0007669"/>
    <property type="project" value="InterPro"/>
</dbReference>
<dbReference type="InterPro" id="IPR002121">
    <property type="entry name" value="HRDC_dom"/>
</dbReference>
<feature type="domain" description="HRDC" evidence="1">
    <location>
        <begin position="210"/>
        <end position="292"/>
    </location>
</feature>
<protein>
    <submittedName>
        <fullName evidence="2">Ribonuclease D</fullName>
    </submittedName>
</protein>
<keyword evidence="3" id="KW-1185">Reference proteome</keyword>
<dbReference type="CDD" id="cd06142">
    <property type="entry name" value="RNaseD_exo"/>
    <property type="match status" value="1"/>
</dbReference>
<dbReference type="PANTHER" id="PTHR47649:SF1">
    <property type="entry name" value="RIBONUCLEASE D"/>
    <property type="match status" value="1"/>
</dbReference>
<dbReference type="OrthoDB" id="9800549at2"/>
<dbReference type="Proteomes" id="UP000231134">
    <property type="component" value="Unassembled WGS sequence"/>
</dbReference>
<dbReference type="SUPFAM" id="SSF53098">
    <property type="entry name" value="Ribonuclease H-like"/>
    <property type="match status" value="1"/>
</dbReference>
<dbReference type="Gene3D" id="1.10.150.80">
    <property type="entry name" value="HRDC domain"/>
    <property type="match status" value="1"/>
</dbReference>
<dbReference type="Pfam" id="PF01612">
    <property type="entry name" value="DNA_pol_A_exo1"/>
    <property type="match status" value="1"/>
</dbReference>